<evidence type="ECO:0000313" key="3">
    <source>
        <dbReference type="Proteomes" id="UP000048908"/>
    </source>
</evidence>
<gene>
    <name evidence="2" type="ORF">JAN5088_00837</name>
</gene>
<dbReference type="Proteomes" id="UP000048908">
    <property type="component" value="Unassembled WGS sequence"/>
</dbReference>
<organism evidence="2 3">
    <name type="scientific">Jannaschia rubra</name>
    <dbReference type="NCBI Taxonomy" id="282197"/>
    <lineage>
        <taxon>Bacteria</taxon>
        <taxon>Pseudomonadati</taxon>
        <taxon>Pseudomonadota</taxon>
        <taxon>Alphaproteobacteria</taxon>
        <taxon>Rhodobacterales</taxon>
        <taxon>Roseobacteraceae</taxon>
        <taxon>Jannaschia</taxon>
    </lineage>
</organism>
<evidence type="ECO:0000256" key="1">
    <source>
        <dbReference type="SAM" id="MobiDB-lite"/>
    </source>
</evidence>
<proteinExistence type="predicted"/>
<dbReference type="STRING" id="282197.SAMN04488517_104157"/>
<evidence type="ECO:0000313" key="2">
    <source>
        <dbReference type="EMBL" id="CTQ32075.1"/>
    </source>
</evidence>
<dbReference type="AlphaFoldDB" id="A0A0M6XPM1"/>
<dbReference type="EMBL" id="CXPG01000012">
    <property type="protein sequence ID" value="CTQ32075.1"/>
    <property type="molecule type" value="Genomic_DNA"/>
</dbReference>
<feature type="region of interest" description="Disordered" evidence="1">
    <location>
        <begin position="76"/>
        <end position="109"/>
    </location>
</feature>
<accession>A0A0M6XPM1</accession>
<protein>
    <submittedName>
        <fullName evidence="2">Uncharacterized protein</fullName>
    </submittedName>
</protein>
<keyword evidence="3" id="KW-1185">Reference proteome</keyword>
<sequence>MRSDGGNFRRGALALLERAALGGEGIAWDAVAEASHAFGMLNTEGLAKLFADLRRVPPEMERRDDIPLVGMNRPDAWVPGPHPSPPRGDGGVLSGHVPRTLRRDVRRRGADAQRGRLLGYRGHRTQVADAGDGFLPLRRGGKIVENWLPDDTIGLMALMGVEVMARMRHLTGQPRLTL</sequence>
<reference evidence="2 3" key="1">
    <citation type="submission" date="2015-07" db="EMBL/GenBank/DDBJ databases">
        <authorList>
            <person name="Noorani M."/>
        </authorList>
    </citation>
    <scope>NUCLEOTIDE SEQUENCE [LARGE SCALE GENOMIC DNA]</scope>
    <source>
        <strain evidence="2 3">CECT 5088</strain>
    </source>
</reference>
<name>A0A0M6XPM1_9RHOB</name>